<dbReference type="CDD" id="cd00082">
    <property type="entry name" value="HisKA"/>
    <property type="match status" value="1"/>
</dbReference>
<evidence type="ECO:0000313" key="18">
    <source>
        <dbReference type="Proteomes" id="UP000282930"/>
    </source>
</evidence>
<dbReference type="PROSITE" id="PS50109">
    <property type="entry name" value="HIS_KIN"/>
    <property type="match status" value="1"/>
</dbReference>
<dbReference type="AlphaFoldDB" id="A0A3T0D4M5"/>
<dbReference type="InterPro" id="IPR004358">
    <property type="entry name" value="Sig_transdc_His_kin-like_C"/>
</dbReference>
<comment type="catalytic activity">
    <reaction evidence="1">
        <text>ATP + protein L-histidine = ADP + protein N-phospho-L-histidine.</text>
        <dbReference type="EC" id="2.7.13.3"/>
    </reaction>
</comment>
<evidence type="ECO:0000256" key="1">
    <source>
        <dbReference type="ARBA" id="ARBA00000085"/>
    </source>
</evidence>
<keyword evidence="5" id="KW-0597">Phosphoprotein</keyword>
<dbReference type="EC" id="2.7.13.3" evidence="3"/>
<dbReference type="InterPro" id="IPR005467">
    <property type="entry name" value="His_kinase_dom"/>
</dbReference>
<dbReference type="InterPro" id="IPR003661">
    <property type="entry name" value="HisK_dim/P_dom"/>
</dbReference>
<dbReference type="CDD" id="cd00075">
    <property type="entry name" value="HATPase"/>
    <property type="match status" value="1"/>
</dbReference>
<dbReference type="SMART" id="SM00387">
    <property type="entry name" value="HATPase_c"/>
    <property type="match status" value="1"/>
</dbReference>
<dbReference type="RefSeq" id="WP_127351548.1">
    <property type="nucleotide sequence ID" value="NZ_CP034791.1"/>
</dbReference>
<reference evidence="17 18" key="1">
    <citation type="submission" date="2018-12" db="EMBL/GenBank/DDBJ databases">
        <title>Genome sequence from the cellulolytic species, Caldicellulosiruptor changbaiensis.</title>
        <authorList>
            <person name="Blumer-Schuette S.E."/>
            <person name="Mendoza C."/>
        </authorList>
    </citation>
    <scope>NUCLEOTIDE SEQUENCE [LARGE SCALE GENOMIC DNA]</scope>
    <source>
        <strain evidence="17 18">CBS-Z</strain>
    </source>
</reference>
<keyword evidence="6" id="KW-0808">Transferase</keyword>
<keyword evidence="12" id="KW-0902">Two-component regulatory system</keyword>
<dbReference type="GO" id="GO:0005886">
    <property type="term" value="C:plasma membrane"/>
    <property type="evidence" value="ECO:0007669"/>
    <property type="project" value="UniProtKB-SubCell"/>
</dbReference>
<dbReference type="KEGG" id="ccha:ELD05_04630"/>
<dbReference type="EMBL" id="CP034791">
    <property type="protein sequence ID" value="AZT89994.1"/>
    <property type="molecule type" value="Genomic_DNA"/>
</dbReference>
<evidence type="ECO:0000256" key="12">
    <source>
        <dbReference type="ARBA" id="ARBA00023012"/>
    </source>
</evidence>
<evidence type="ECO:0000256" key="10">
    <source>
        <dbReference type="ARBA" id="ARBA00022840"/>
    </source>
</evidence>
<organism evidence="17 18">
    <name type="scientific">Caldicellulosiruptor changbaiensis</name>
    <dbReference type="NCBI Taxonomy" id="1222016"/>
    <lineage>
        <taxon>Bacteria</taxon>
        <taxon>Bacillati</taxon>
        <taxon>Bacillota</taxon>
        <taxon>Bacillota incertae sedis</taxon>
        <taxon>Caldicellulosiruptorales</taxon>
        <taxon>Caldicellulosiruptoraceae</taxon>
        <taxon>Caldicellulosiruptor</taxon>
    </lineage>
</organism>
<name>A0A3T0D4M5_9FIRM</name>
<dbReference type="Pfam" id="PF00672">
    <property type="entry name" value="HAMP"/>
    <property type="match status" value="1"/>
</dbReference>
<evidence type="ECO:0000256" key="11">
    <source>
        <dbReference type="ARBA" id="ARBA00022989"/>
    </source>
</evidence>
<evidence type="ECO:0000256" key="14">
    <source>
        <dbReference type="SAM" id="Phobius"/>
    </source>
</evidence>
<dbReference type="PANTHER" id="PTHR45528">
    <property type="entry name" value="SENSOR HISTIDINE KINASE CPXA"/>
    <property type="match status" value="1"/>
</dbReference>
<feature type="transmembrane region" description="Helical" evidence="14">
    <location>
        <begin position="161"/>
        <end position="183"/>
    </location>
</feature>
<feature type="transmembrane region" description="Helical" evidence="14">
    <location>
        <begin position="7"/>
        <end position="30"/>
    </location>
</feature>
<feature type="domain" description="Histidine kinase" evidence="15">
    <location>
        <begin position="245"/>
        <end position="453"/>
    </location>
</feature>
<evidence type="ECO:0000256" key="6">
    <source>
        <dbReference type="ARBA" id="ARBA00022679"/>
    </source>
</evidence>
<dbReference type="PROSITE" id="PS50885">
    <property type="entry name" value="HAMP"/>
    <property type="match status" value="1"/>
</dbReference>
<dbReference type="PANTHER" id="PTHR45528:SF1">
    <property type="entry name" value="SENSOR HISTIDINE KINASE CPXA"/>
    <property type="match status" value="1"/>
</dbReference>
<dbReference type="Proteomes" id="UP000282930">
    <property type="component" value="Chromosome"/>
</dbReference>
<keyword evidence="10" id="KW-0067">ATP-binding</keyword>
<dbReference type="InterPro" id="IPR003594">
    <property type="entry name" value="HATPase_dom"/>
</dbReference>
<dbReference type="FunFam" id="1.10.287.130:FF:000001">
    <property type="entry name" value="Two-component sensor histidine kinase"/>
    <property type="match status" value="1"/>
</dbReference>
<keyword evidence="7 14" id="KW-0812">Transmembrane</keyword>
<dbReference type="PRINTS" id="PR00344">
    <property type="entry name" value="BCTRLSENSOR"/>
</dbReference>
<accession>A0A3T0D4M5</accession>
<dbReference type="CDD" id="cd06225">
    <property type="entry name" value="HAMP"/>
    <property type="match status" value="1"/>
</dbReference>
<evidence type="ECO:0000256" key="5">
    <source>
        <dbReference type="ARBA" id="ARBA00022553"/>
    </source>
</evidence>
<dbReference type="InterPro" id="IPR036890">
    <property type="entry name" value="HATPase_C_sf"/>
</dbReference>
<evidence type="ECO:0000259" key="15">
    <source>
        <dbReference type="PROSITE" id="PS50109"/>
    </source>
</evidence>
<keyword evidence="18" id="KW-1185">Reference proteome</keyword>
<feature type="domain" description="HAMP" evidence="16">
    <location>
        <begin position="185"/>
        <end position="237"/>
    </location>
</feature>
<evidence type="ECO:0000256" key="9">
    <source>
        <dbReference type="ARBA" id="ARBA00022777"/>
    </source>
</evidence>
<dbReference type="GO" id="GO:0000155">
    <property type="term" value="F:phosphorelay sensor kinase activity"/>
    <property type="evidence" value="ECO:0007669"/>
    <property type="project" value="InterPro"/>
</dbReference>
<dbReference type="Gene3D" id="1.10.287.130">
    <property type="match status" value="1"/>
</dbReference>
<dbReference type="SUPFAM" id="SSF47384">
    <property type="entry name" value="Homodimeric domain of signal transducing histidine kinase"/>
    <property type="match status" value="1"/>
</dbReference>
<evidence type="ECO:0000313" key="17">
    <source>
        <dbReference type="EMBL" id="AZT89994.1"/>
    </source>
</evidence>
<keyword evidence="13 14" id="KW-0472">Membrane</keyword>
<dbReference type="InterPro" id="IPR036097">
    <property type="entry name" value="HisK_dim/P_sf"/>
</dbReference>
<proteinExistence type="predicted"/>
<evidence type="ECO:0000259" key="16">
    <source>
        <dbReference type="PROSITE" id="PS50885"/>
    </source>
</evidence>
<keyword evidence="11 14" id="KW-1133">Transmembrane helix</keyword>
<evidence type="ECO:0000256" key="3">
    <source>
        <dbReference type="ARBA" id="ARBA00012438"/>
    </source>
</evidence>
<dbReference type="Gene3D" id="3.30.565.10">
    <property type="entry name" value="Histidine kinase-like ATPase, C-terminal domain"/>
    <property type="match status" value="1"/>
</dbReference>
<evidence type="ECO:0000256" key="13">
    <source>
        <dbReference type="ARBA" id="ARBA00023136"/>
    </source>
</evidence>
<keyword evidence="9 17" id="KW-0418">Kinase</keyword>
<dbReference type="InterPro" id="IPR050398">
    <property type="entry name" value="HssS/ArlS-like"/>
</dbReference>
<dbReference type="SMART" id="SM00388">
    <property type="entry name" value="HisKA"/>
    <property type="match status" value="1"/>
</dbReference>
<dbReference type="Pfam" id="PF02518">
    <property type="entry name" value="HATPase_c"/>
    <property type="match status" value="1"/>
</dbReference>
<keyword evidence="4" id="KW-1003">Cell membrane</keyword>
<evidence type="ECO:0000256" key="7">
    <source>
        <dbReference type="ARBA" id="ARBA00022692"/>
    </source>
</evidence>
<keyword evidence="8" id="KW-0547">Nucleotide-binding</keyword>
<dbReference type="SMART" id="SM00304">
    <property type="entry name" value="HAMP"/>
    <property type="match status" value="1"/>
</dbReference>
<dbReference type="InterPro" id="IPR003660">
    <property type="entry name" value="HAMP_dom"/>
</dbReference>
<evidence type="ECO:0000256" key="4">
    <source>
        <dbReference type="ARBA" id="ARBA00022475"/>
    </source>
</evidence>
<evidence type="ECO:0000256" key="8">
    <source>
        <dbReference type="ARBA" id="ARBA00022741"/>
    </source>
</evidence>
<dbReference type="Pfam" id="PF00512">
    <property type="entry name" value="HisKA"/>
    <property type="match status" value="1"/>
</dbReference>
<comment type="subcellular location">
    <subcellularLocation>
        <location evidence="2">Cell membrane</location>
        <topology evidence="2">Multi-pass membrane protein</topology>
    </subcellularLocation>
</comment>
<dbReference type="Gene3D" id="6.10.340.10">
    <property type="match status" value="1"/>
</dbReference>
<sequence>MKIRTKIYLSYLGLIVFIFATFSIIFYATFKSNLIEQVKTDNLRFAKLVESFFINQSKNIKDLKKFESYFETWGYKFLQDYIVIVTNDGSIEYSNKELDVEARVKIMKLFDENKEFSYSFEIGQLQEKPYLFTLYKSKSNTHFFILIISDLERISIFQKRFFSLIFQIAIFTALLAAAVSVFVSKQIIQGLLKLKEGIIEASKMRFNKKVEVGSRDEVGMIAHEFNKLIEKISEYNQAQIRFLQNISHELKTPLTSIRGYAEVLKMGLLDVEKANHAADRIIEHVDKLKILINQIIDLTKIESVENYFVFEKRNLEDILFDAVLDNEGYALSKGIEIVFEPNTKIPVLCDKEKLKEAFSNIISNCIRYAKSKVVIEIKLQKDEFEVRIEDNGEGFKNDEIDKIFERFFKGKRGEIGLGLSIAKAIFDKHGFAVEAENAEPVGARFVIKGSSYKEQ</sequence>
<dbReference type="SUPFAM" id="SSF55874">
    <property type="entry name" value="ATPase domain of HSP90 chaperone/DNA topoisomerase II/histidine kinase"/>
    <property type="match status" value="1"/>
</dbReference>
<evidence type="ECO:0000256" key="2">
    <source>
        <dbReference type="ARBA" id="ARBA00004651"/>
    </source>
</evidence>
<dbReference type="GO" id="GO:0005524">
    <property type="term" value="F:ATP binding"/>
    <property type="evidence" value="ECO:0007669"/>
    <property type="project" value="UniProtKB-KW"/>
</dbReference>
<gene>
    <name evidence="17" type="ORF">ELD05_04630</name>
</gene>
<protein>
    <recommendedName>
        <fullName evidence="3">histidine kinase</fullName>
        <ecNumber evidence="3">2.7.13.3</ecNumber>
    </recommendedName>
</protein>